<keyword evidence="3" id="KW-1185">Reference proteome</keyword>
<evidence type="ECO:0000256" key="1">
    <source>
        <dbReference type="SAM" id="SignalP"/>
    </source>
</evidence>
<dbReference type="GO" id="GO:0005764">
    <property type="term" value="C:lysosome"/>
    <property type="evidence" value="ECO:0007669"/>
    <property type="project" value="TreeGrafter"/>
</dbReference>
<gene>
    <name evidence="2" type="ORF">CYY_008898</name>
</gene>
<feature type="chain" id="PRO_5035324924" evidence="1">
    <location>
        <begin position="22"/>
        <end position="241"/>
    </location>
</feature>
<keyword evidence="1" id="KW-0732">Signal</keyword>
<sequence>MNYKQILYITIGLLLLGETFAISWPCTADPRKCLDKEIIENVKIDTTLLDSVKLPFFKKSENVRSSLSSNSCCTPPQWVSTGVQLSAGVQKTTVYYYDSVNYRNRVDTTIQQFPKASQSFTTIALYPNTTAGGDEWVIDNNANTCEPTGPDQYNQPCFGDAYGLPYVGSTVLIPDSNNGSEVTVSIYANKDNGISYFVSQDCLPVTLFQAYQGTTTVFYNSMTEISDSAFDVPAICSSSSA</sequence>
<dbReference type="PANTHER" id="PTHR10697">
    <property type="entry name" value="MAMMALIAN EPENDYMIN-RELATED PROTEIN 1"/>
    <property type="match status" value="1"/>
</dbReference>
<dbReference type="GO" id="GO:0005509">
    <property type="term" value="F:calcium ion binding"/>
    <property type="evidence" value="ECO:0007669"/>
    <property type="project" value="InterPro"/>
</dbReference>
<dbReference type="AlphaFoldDB" id="A0A8J4PKW1"/>
<dbReference type="OrthoDB" id="19081at2759"/>
<dbReference type="PANTHER" id="PTHR10697:SF1">
    <property type="entry name" value="MAMMALIAN EPENDYMIN-RELATED PROTEIN 1"/>
    <property type="match status" value="1"/>
</dbReference>
<proteinExistence type="predicted"/>
<protein>
    <submittedName>
        <fullName evidence="2">Uncharacterized protein</fullName>
    </submittedName>
</protein>
<dbReference type="Proteomes" id="UP000695562">
    <property type="component" value="Unassembled WGS sequence"/>
</dbReference>
<evidence type="ECO:0000313" key="3">
    <source>
        <dbReference type="Proteomes" id="UP000695562"/>
    </source>
</evidence>
<comment type="caution">
    <text evidence="2">The sequence shown here is derived from an EMBL/GenBank/DDBJ whole genome shotgun (WGS) entry which is preliminary data.</text>
</comment>
<dbReference type="EMBL" id="AJWJ01000596">
    <property type="protein sequence ID" value="KAF2069775.1"/>
    <property type="molecule type" value="Genomic_DNA"/>
</dbReference>
<evidence type="ECO:0000313" key="2">
    <source>
        <dbReference type="EMBL" id="KAF2069775.1"/>
    </source>
</evidence>
<reference evidence="2" key="1">
    <citation type="submission" date="2020-01" db="EMBL/GenBank/DDBJ databases">
        <title>Development of genomics and gene disruption for Polysphondylium violaceum indicates a role for the polyketide synthase stlB in stalk morphogenesis.</title>
        <authorList>
            <person name="Narita B."/>
            <person name="Kawabe Y."/>
            <person name="Kin K."/>
            <person name="Saito T."/>
            <person name="Gibbs R."/>
            <person name="Kuspa A."/>
            <person name="Muzny D."/>
            <person name="Queller D."/>
            <person name="Richards S."/>
            <person name="Strassman J."/>
            <person name="Sucgang R."/>
            <person name="Worley K."/>
            <person name="Schaap P."/>
        </authorList>
    </citation>
    <scope>NUCLEOTIDE SEQUENCE</scope>
    <source>
        <strain evidence="2">QSvi11</strain>
    </source>
</reference>
<dbReference type="GO" id="GO:0007160">
    <property type="term" value="P:cell-matrix adhesion"/>
    <property type="evidence" value="ECO:0007669"/>
    <property type="project" value="InterPro"/>
</dbReference>
<name>A0A8J4PKW1_9MYCE</name>
<dbReference type="InterPro" id="IPR001299">
    <property type="entry name" value="Ependymin"/>
</dbReference>
<accession>A0A8J4PKW1</accession>
<feature type="signal peptide" evidence="1">
    <location>
        <begin position="1"/>
        <end position="21"/>
    </location>
</feature>
<organism evidence="2 3">
    <name type="scientific">Polysphondylium violaceum</name>
    <dbReference type="NCBI Taxonomy" id="133409"/>
    <lineage>
        <taxon>Eukaryota</taxon>
        <taxon>Amoebozoa</taxon>
        <taxon>Evosea</taxon>
        <taxon>Eumycetozoa</taxon>
        <taxon>Dictyostelia</taxon>
        <taxon>Dictyosteliales</taxon>
        <taxon>Dictyosteliaceae</taxon>
        <taxon>Polysphondylium</taxon>
    </lineage>
</organism>
<dbReference type="GO" id="GO:0005576">
    <property type="term" value="C:extracellular region"/>
    <property type="evidence" value="ECO:0007669"/>
    <property type="project" value="InterPro"/>
</dbReference>